<evidence type="ECO:0000256" key="6">
    <source>
        <dbReference type="SAM" id="Phobius"/>
    </source>
</evidence>
<feature type="non-terminal residue" evidence="7">
    <location>
        <position position="275"/>
    </location>
</feature>
<comment type="similarity">
    <text evidence="2">Belongs to the SURF4 family.</text>
</comment>
<name>A0ABR3AW60_PHYBL</name>
<keyword evidence="8" id="KW-1185">Reference proteome</keyword>
<feature type="transmembrane region" description="Helical" evidence="6">
    <location>
        <begin position="122"/>
        <end position="141"/>
    </location>
</feature>
<dbReference type="Pfam" id="PF02077">
    <property type="entry name" value="SURF4"/>
    <property type="match status" value="1"/>
</dbReference>
<comment type="caution">
    <text evidence="7">The sequence shown here is derived from an EMBL/GenBank/DDBJ whole genome shotgun (WGS) entry which is preliminary data.</text>
</comment>
<sequence>MDSIRTQIKAACEQAEHLIDQVKRPLKPHLPAVSRFLVVVTFFEDSFRIIFQWSDQKSYLEETRSFPSFIATLFLVANVVAMLGFSSTLIAKKHVSVAIAGLSVVMVSQALVYGLVFDLLFFLRNMSITGGLLLCLSESLLRQRKKSVFGSLPQLSEIERHMYFQLAGRVLLVLLFIGFVIHGQWSLTWAIVSLVGLAACVMVIVGFRAKWSATLLVSLLSVMNVLVNNWWSIQHSSPHRDFRKYDFFQTLSIVGGLMLLISIGPGNLSYDEKKE</sequence>
<keyword evidence="4 6" id="KW-1133">Transmembrane helix</keyword>
<evidence type="ECO:0000256" key="1">
    <source>
        <dbReference type="ARBA" id="ARBA00004141"/>
    </source>
</evidence>
<accession>A0ABR3AW60</accession>
<dbReference type="EMBL" id="JBCLYO010000013">
    <property type="protein sequence ID" value="KAL0083801.1"/>
    <property type="molecule type" value="Genomic_DNA"/>
</dbReference>
<feature type="transmembrane region" description="Helical" evidence="6">
    <location>
        <begin position="97"/>
        <end position="116"/>
    </location>
</feature>
<protein>
    <submittedName>
        <fullName evidence="7">SURF4 family-domain-containing protein</fullName>
    </submittedName>
</protein>
<reference evidence="7 8" key="1">
    <citation type="submission" date="2024-04" db="EMBL/GenBank/DDBJ databases">
        <title>Symmetric and asymmetric DNA N6-adenine methylation regulates different biological responses in Mucorales.</title>
        <authorList>
            <consortium name="Lawrence Berkeley National Laboratory"/>
            <person name="Lax C."/>
            <person name="Mondo S.J."/>
            <person name="Osorio-Concepcion M."/>
            <person name="Muszewska A."/>
            <person name="Corrochano-Luque M."/>
            <person name="Gutierrez G."/>
            <person name="Riley R."/>
            <person name="Lipzen A."/>
            <person name="Guo J."/>
            <person name="Hundley H."/>
            <person name="Amirebrahimi M."/>
            <person name="Ng V."/>
            <person name="Lorenzo-Gutierrez D."/>
            <person name="Binder U."/>
            <person name="Yang J."/>
            <person name="Song Y."/>
            <person name="Canovas D."/>
            <person name="Navarro E."/>
            <person name="Freitag M."/>
            <person name="Gabaldon T."/>
            <person name="Grigoriev I.V."/>
            <person name="Corrochano L.M."/>
            <person name="Nicolas F.E."/>
            <person name="Garre V."/>
        </authorList>
    </citation>
    <scope>NUCLEOTIDE SEQUENCE [LARGE SCALE GENOMIC DNA]</scope>
    <source>
        <strain evidence="7 8">L51</strain>
    </source>
</reference>
<feature type="transmembrane region" description="Helical" evidence="6">
    <location>
        <begin position="251"/>
        <end position="270"/>
    </location>
</feature>
<dbReference type="Proteomes" id="UP001448207">
    <property type="component" value="Unassembled WGS sequence"/>
</dbReference>
<evidence type="ECO:0000313" key="7">
    <source>
        <dbReference type="EMBL" id="KAL0083801.1"/>
    </source>
</evidence>
<evidence type="ECO:0000313" key="8">
    <source>
        <dbReference type="Proteomes" id="UP001448207"/>
    </source>
</evidence>
<dbReference type="InterPro" id="IPR002995">
    <property type="entry name" value="Surf4"/>
</dbReference>
<evidence type="ECO:0000256" key="2">
    <source>
        <dbReference type="ARBA" id="ARBA00006945"/>
    </source>
</evidence>
<evidence type="ECO:0000256" key="4">
    <source>
        <dbReference type="ARBA" id="ARBA00022989"/>
    </source>
</evidence>
<feature type="transmembrane region" description="Helical" evidence="6">
    <location>
        <begin position="33"/>
        <end position="54"/>
    </location>
</feature>
<proteinExistence type="inferred from homology"/>
<organism evidence="7 8">
    <name type="scientific">Phycomyces blakesleeanus</name>
    <dbReference type="NCBI Taxonomy" id="4837"/>
    <lineage>
        <taxon>Eukaryota</taxon>
        <taxon>Fungi</taxon>
        <taxon>Fungi incertae sedis</taxon>
        <taxon>Mucoromycota</taxon>
        <taxon>Mucoromycotina</taxon>
        <taxon>Mucoromycetes</taxon>
        <taxon>Mucorales</taxon>
        <taxon>Phycomycetaceae</taxon>
        <taxon>Phycomyces</taxon>
    </lineage>
</organism>
<feature type="transmembrane region" description="Helical" evidence="6">
    <location>
        <begin position="66"/>
        <end position="85"/>
    </location>
</feature>
<evidence type="ECO:0000256" key="3">
    <source>
        <dbReference type="ARBA" id="ARBA00022692"/>
    </source>
</evidence>
<keyword evidence="3 6" id="KW-0812">Transmembrane</keyword>
<evidence type="ECO:0000256" key="5">
    <source>
        <dbReference type="ARBA" id="ARBA00023136"/>
    </source>
</evidence>
<feature type="transmembrane region" description="Helical" evidence="6">
    <location>
        <begin position="162"/>
        <end position="181"/>
    </location>
</feature>
<feature type="transmembrane region" description="Helical" evidence="6">
    <location>
        <begin position="187"/>
        <end position="207"/>
    </location>
</feature>
<keyword evidence="5 6" id="KW-0472">Membrane</keyword>
<comment type="subcellular location">
    <subcellularLocation>
        <location evidence="1">Membrane</location>
        <topology evidence="1">Multi-pass membrane protein</topology>
    </subcellularLocation>
</comment>
<feature type="transmembrane region" description="Helical" evidence="6">
    <location>
        <begin position="214"/>
        <end position="231"/>
    </location>
</feature>
<gene>
    <name evidence="7" type="ORF">J3Q64DRAFT_1661370</name>
</gene>